<evidence type="ECO:0000256" key="10">
    <source>
        <dbReference type="ARBA" id="ARBA00022946"/>
    </source>
</evidence>
<dbReference type="Proteomes" id="UP000245699">
    <property type="component" value="Unassembled WGS sequence"/>
</dbReference>
<dbReference type="InterPro" id="IPR049398">
    <property type="entry name" value="ETF-QO/FixC_UQ-bd"/>
</dbReference>
<dbReference type="Gene3D" id="3.30.9.90">
    <property type="match status" value="1"/>
</dbReference>
<name>A0A2T9Z562_9FUNG</name>
<comment type="similarity">
    <text evidence="4">Belongs to the ETF-QO/FixC family.</text>
</comment>
<gene>
    <name evidence="23" type="ORF">BB559_000454</name>
</gene>
<evidence type="ECO:0000313" key="23">
    <source>
        <dbReference type="EMBL" id="PVU99733.1"/>
    </source>
</evidence>
<dbReference type="InterPro" id="IPR036188">
    <property type="entry name" value="FAD/NAD-bd_sf"/>
</dbReference>
<evidence type="ECO:0000256" key="17">
    <source>
        <dbReference type="ARBA" id="ARBA00023136"/>
    </source>
</evidence>
<evidence type="ECO:0000256" key="1">
    <source>
        <dbReference type="ARBA" id="ARBA00001974"/>
    </source>
</evidence>
<dbReference type="EC" id="1.5.5.1" evidence="19"/>
<evidence type="ECO:0000256" key="18">
    <source>
        <dbReference type="ARBA" id="ARBA00052682"/>
    </source>
</evidence>
<feature type="domain" description="ETF-QO/FixX C-terminal" evidence="21">
    <location>
        <begin position="527"/>
        <end position="630"/>
    </location>
</feature>
<keyword evidence="24" id="KW-1185">Reference proteome</keyword>
<evidence type="ECO:0000256" key="7">
    <source>
        <dbReference type="ARBA" id="ARBA00022723"/>
    </source>
</evidence>
<keyword evidence="9 19" id="KW-0274">FAD</keyword>
<feature type="compositionally biased region" description="Polar residues" evidence="20">
    <location>
        <begin position="38"/>
        <end position="49"/>
    </location>
</feature>
<feature type="compositionally biased region" description="Polar residues" evidence="20">
    <location>
        <begin position="62"/>
        <end position="72"/>
    </location>
</feature>
<sequence>MIFQKSISRIPLRCQPNKLLSGYFSPIISQLPFAGTPKTKSFSSKNNLSARKHSTISRPAASFNTHRSYSTEATEEDADPRNEPRIVEEVDVVIVGAGPAGLAAAIRIKQNAIKENKEIRVVVVEKAGEVGAHILSGAVIETGPFEMLFPDWKELGAPLLQPALKDEMKFLTKKYAIPIPHPPQMSNSGNYIVSLSNLVKWLGSKAEELEVEIFAGFAASEVVYGKSGEVIGIATNDFGLDKGFNPKPSFERGMEFHAKTTLFAEGCHGSLSKQVINKFNLRPKDTFQTYGLGIKEVWEIDPAKHDPGKIVHTIGYPFDNRTYAGSFIYHMQDNLLSLGIVVGLDYENPYISPYQEFQRYKSHPYMRNLLEGGRVLSYGARSLAEGGYQSLPKLVFPGGALLGDSAGLVNVPKVKGTHNAILSGILAADAITSRNESSSDDSSPITLTEYQTAFDNSPILKELYEVRNLRPSFHSSLGVLGGVIYSGIDTMFLKGRVPFTFKHKEPDHLATKQAGAFSPIDYPKPDNKITFDILTSVSRTGTNHADNQPVHLRVSDVESNPERNYIRFAGIEQKFCPAGVYEYVDDEKRPGNKRFQINSQNCIHCKTCDIKDPEQKITWTVPEGGGGPQYVDT</sequence>
<dbReference type="Gene3D" id="3.30.70.20">
    <property type="match status" value="1"/>
</dbReference>
<evidence type="ECO:0000256" key="19">
    <source>
        <dbReference type="RuleBase" id="RU366068"/>
    </source>
</evidence>
<dbReference type="FunFam" id="3.30.70.20:FF:000015">
    <property type="entry name" value="Electron transfer flavoprotein-ubiquinone oxidoreductase"/>
    <property type="match status" value="1"/>
</dbReference>
<evidence type="ECO:0000256" key="11">
    <source>
        <dbReference type="ARBA" id="ARBA00022982"/>
    </source>
</evidence>
<evidence type="ECO:0000256" key="4">
    <source>
        <dbReference type="ARBA" id="ARBA00006796"/>
    </source>
</evidence>
<comment type="cofactor">
    <cofactor evidence="19">
        <name>[4Fe-4S] cluster</name>
        <dbReference type="ChEBI" id="CHEBI:49883"/>
    </cofactor>
    <text evidence="19">Binds 1 [4Fe-4S] cluster.</text>
</comment>
<keyword evidence="8" id="KW-0999">Mitochondrion inner membrane</keyword>
<comment type="cofactor">
    <cofactor evidence="1 19">
        <name>FAD</name>
        <dbReference type="ChEBI" id="CHEBI:57692"/>
    </cofactor>
</comment>
<dbReference type="Pfam" id="PF05187">
    <property type="entry name" value="Fer4_ETF_QO"/>
    <property type="match status" value="1"/>
</dbReference>
<dbReference type="SUPFAM" id="SSF51905">
    <property type="entry name" value="FAD/NAD(P)-binding domain"/>
    <property type="match status" value="1"/>
</dbReference>
<keyword evidence="11 19" id="KW-0249">Electron transport</keyword>
<evidence type="ECO:0000259" key="21">
    <source>
        <dbReference type="Pfam" id="PF05187"/>
    </source>
</evidence>
<comment type="function">
    <text evidence="2 19">Accepts electrons from ETF and reduces ubiquinone.</text>
</comment>
<keyword evidence="12 19" id="KW-0560">Oxidoreductase</keyword>
<organism evidence="23 24">
    <name type="scientific">Furculomyces boomerangus</name>
    <dbReference type="NCBI Taxonomy" id="61424"/>
    <lineage>
        <taxon>Eukaryota</taxon>
        <taxon>Fungi</taxon>
        <taxon>Fungi incertae sedis</taxon>
        <taxon>Zoopagomycota</taxon>
        <taxon>Kickxellomycotina</taxon>
        <taxon>Harpellomycetes</taxon>
        <taxon>Harpellales</taxon>
        <taxon>Harpellaceae</taxon>
        <taxon>Furculomyces</taxon>
    </lineage>
</organism>
<evidence type="ECO:0000256" key="2">
    <source>
        <dbReference type="ARBA" id="ARBA00002819"/>
    </source>
</evidence>
<evidence type="ECO:0000313" key="24">
    <source>
        <dbReference type="Proteomes" id="UP000245699"/>
    </source>
</evidence>
<evidence type="ECO:0000256" key="14">
    <source>
        <dbReference type="ARBA" id="ARBA00023014"/>
    </source>
</evidence>
<dbReference type="STRING" id="61424.A0A2T9Z562"/>
<dbReference type="PANTHER" id="PTHR10617:SF107">
    <property type="entry name" value="ELECTRON TRANSFER FLAVOPROTEIN-UBIQUINONE OXIDOREDUCTASE, MITOCHONDRIAL"/>
    <property type="match status" value="1"/>
</dbReference>
<comment type="caution">
    <text evidence="23">The sequence shown here is derived from an EMBL/GenBank/DDBJ whole genome shotgun (WGS) entry which is preliminary data.</text>
</comment>
<dbReference type="GO" id="GO:0004174">
    <property type="term" value="F:electron-transferring-flavoprotein dehydrogenase activity"/>
    <property type="evidence" value="ECO:0007669"/>
    <property type="project" value="UniProtKB-UniRule"/>
</dbReference>
<keyword evidence="17" id="KW-0472">Membrane</keyword>
<dbReference type="OrthoDB" id="437331at2759"/>
<keyword evidence="14 19" id="KW-0411">Iron-sulfur</keyword>
<keyword evidence="13 19" id="KW-0408">Iron</keyword>
<evidence type="ECO:0000256" key="20">
    <source>
        <dbReference type="SAM" id="MobiDB-lite"/>
    </source>
</evidence>
<keyword evidence="6 19" id="KW-0285">Flavoprotein</keyword>
<dbReference type="Gene3D" id="3.50.50.60">
    <property type="entry name" value="FAD/NAD(P)-binding domain"/>
    <property type="match status" value="1"/>
</dbReference>
<keyword evidence="16" id="KW-0496">Mitochondrion</keyword>
<dbReference type="GO" id="GO:0005743">
    <property type="term" value="C:mitochondrial inner membrane"/>
    <property type="evidence" value="ECO:0007669"/>
    <property type="project" value="UniProtKB-SubCell"/>
</dbReference>
<keyword evidence="15 19" id="KW-0830">Ubiquinone</keyword>
<reference evidence="23 24" key="1">
    <citation type="journal article" date="2018" name="MBio">
        <title>Comparative Genomics Reveals the Core Gene Toolbox for the Fungus-Insect Symbiosis.</title>
        <authorList>
            <person name="Wang Y."/>
            <person name="Stata M."/>
            <person name="Wang W."/>
            <person name="Stajich J.E."/>
            <person name="White M.M."/>
            <person name="Moncalvo J.M."/>
        </authorList>
    </citation>
    <scope>NUCLEOTIDE SEQUENCE [LARGE SCALE GENOMIC DNA]</scope>
    <source>
        <strain evidence="23 24">AUS-77-4</strain>
    </source>
</reference>
<evidence type="ECO:0000256" key="13">
    <source>
        <dbReference type="ARBA" id="ARBA00023004"/>
    </source>
</evidence>
<proteinExistence type="inferred from homology"/>
<evidence type="ECO:0000256" key="9">
    <source>
        <dbReference type="ARBA" id="ARBA00022827"/>
    </source>
</evidence>
<evidence type="ECO:0000256" key="3">
    <source>
        <dbReference type="ARBA" id="ARBA00004273"/>
    </source>
</evidence>
<evidence type="ECO:0000256" key="8">
    <source>
        <dbReference type="ARBA" id="ARBA00022792"/>
    </source>
</evidence>
<keyword evidence="10" id="KW-0809">Transit peptide</keyword>
<dbReference type="InterPro" id="IPR007859">
    <property type="entry name" value="ETF-QO/FixX_C"/>
</dbReference>
<dbReference type="GO" id="GO:0051539">
    <property type="term" value="F:4 iron, 4 sulfur cluster binding"/>
    <property type="evidence" value="ECO:0007669"/>
    <property type="project" value="UniProtKB-UniRule"/>
</dbReference>
<dbReference type="EMBL" id="MBFT01000022">
    <property type="protein sequence ID" value="PVU99733.1"/>
    <property type="molecule type" value="Genomic_DNA"/>
</dbReference>
<evidence type="ECO:0000256" key="16">
    <source>
        <dbReference type="ARBA" id="ARBA00023128"/>
    </source>
</evidence>
<accession>A0A2T9Z562</accession>
<dbReference type="Pfam" id="PF13450">
    <property type="entry name" value="NAD_binding_8"/>
    <property type="match status" value="1"/>
</dbReference>
<dbReference type="SUPFAM" id="SSF54862">
    <property type="entry name" value="4Fe-4S ferredoxins"/>
    <property type="match status" value="1"/>
</dbReference>
<evidence type="ECO:0000259" key="22">
    <source>
        <dbReference type="Pfam" id="PF21162"/>
    </source>
</evidence>
<evidence type="ECO:0000256" key="6">
    <source>
        <dbReference type="ARBA" id="ARBA00022630"/>
    </source>
</evidence>
<evidence type="ECO:0000256" key="15">
    <source>
        <dbReference type="ARBA" id="ARBA00023075"/>
    </source>
</evidence>
<comment type="catalytic activity">
    <reaction evidence="18 19">
        <text>a ubiquinone + reduced [electron-transfer flavoprotein] = a ubiquinol + oxidized [electron-transfer flavoprotein] + H(+)</text>
        <dbReference type="Rhea" id="RHEA:24052"/>
        <dbReference type="Rhea" id="RHEA-COMP:9565"/>
        <dbReference type="Rhea" id="RHEA-COMP:9566"/>
        <dbReference type="Rhea" id="RHEA-COMP:10685"/>
        <dbReference type="Rhea" id="RHEA-COMP:10686"/>
        <dbReference type="ChEBI" id="CHEBI:15378"/>
        <dbReference type="ChEBI" id="CHEBI:16389"/>
        <dbReference type="ChEBI" id="CHEBI:17976"/>
        <dbReference type="ChEBI" id="CHEBI:57692"/>
        <dbReference type="ChEBI" id="CHEBI:58307"/>
        <dbReference type="EC" id="1.5.5.1"/>
    </reaction>
</comment>
<keyword evidence="5 19" id="KW-0813">Transport</keyword>
<evidence type="ECO:0000256" key="12">
    <source>
        <dbReference type="ARBA" id="ARBA00023002"/>
    </source>
</evidence>
<dbReference type="PANTHER" id="PTHR10617">
    <property type="entry name" value="ELECTRON TRANSFER FLAVOPROTEIN-UBIQUINONE OXIDOREDUCTASE"/>
    <property type="match status" value="1"/>
</dbReference>
<dbReference type="SUPFAM" id="SSF54373">
    <property type="entry name" value="FAD-linked reductases, C-terminal domain"/>
    <property type="match status" value="1"/>
</dbReference>
<feature type="domain" description="ETF-QO/FixC ubiquinone-binding" evidence="22">
    <location>
        <begin position="290"/>
        <end position="383"/>
    </location>
</feature>
<feature type="region of interest" description="Disordered" evidence="20">
    <location>
        <begin position="36"/>
        <end position="83"/>
    </location>
</feature>
<dbReference type="InterPro" id="IPR040156">
    <property type="entry name" value="ETF-QO"/>
</dbReference>
<dbReference type="Pfam" id="PF21162">
    <property type="entry name" value="ETFQO_UQ-bd"/>
    <property type="match status" value="1"/>
</dbReference>
<dbReference type="AlphaFoldDB" id="A0A2T9Z562"/>
<comment type="subcellular location">
    <subcellularLocation>
        <location evidence="3">Mitochondrion inner membrane</location>
    </subcellularLocation>
</comment>
<evidence type="ECO:0000256" key="5">
    <source>
        <dbReference type="ARBA" id="ARBA00022448"/>
    </source>
</evidence>
<dbReference type="GO" id="GO:0046872">
    <property type="term" value="F:metal ion binding"/>
    <property type="evidence" value="ECO:0007669"/>
    <property type="project" value="UniProtKB-KW"/>
</dbReference>
<keyword evidence="7 19" id="KW-0479">Metal-binding</keyword>
<protein>
    <recommendedName>
        <fullName evidence="19">Electron transfer flavoprotein-ubiquinone oxidoreductase</fullName>
        <shortName evidence="19">ETF-QO</shortName>
        <ecNumber evidence="19">1.5.5.1</ecNumber>
    </recommendedName>
</protein>